<dbReference type="RefSeq" id="WP_216416656.1">
    <property type="nucleotide sequence ID" value="NZ_JAHLQK010000003.1"/>
</dbReference>
<evidence type="ECO:0000256" key="4">
    <source>
        <dbReference type="ARBA" id="ARBA00023163"/>
    </source>
</evidence>
<keyword evidence="7" id="KW-1185">Reference proteome</keyword>
<evidence type="ECO:0000313" key="6">
    <source>
        <dbReference type="EMBL" id="MBU5676647.1"/>
    </source>
</evidence>
<evidence type="ECO:0000313" key="7">
    <source>
        <dbReference type="Proteomes" id="UP000779508"/>
    </source>
</evidence>
<keyword evidence="3" id="KW-0238">DNA-binding</keyword>
<dbReference type="EMBL" id="JAHLQK010000003">
    <property type="protein sequence ID" value="MBU5676647.1"/>
    <property type="molecule type" value="Genomic_DNA"/>
</dbReference>
<dbReference type="PANTHER" id="PTHR30385">
    <property type="entry name" value="SIGMA FACTOR F FLAGELLAR"/>
    <property type="match status" value="1"/>
</dbReference>
<keyword evidence="1" id="KW-0805">Transcription regulation</keyword>
<dbReference type="InterPro" id="IPR007627">
    <property type="entry name" value="RNA_pol_sigma70_r2"/>
</dbReference>
<keyword evidence="2" id="KW-0731">Sigma factor</keyword>
<evidence type="ECO:0000256" key="3">
    <source>
        <dbReference type="ARBA" id="ARBA00023125"/>
    </source>
</evidence>
<evidence type="ECO:0000259" key="5">
    <source>
        <dbReference type="Pfam" id="PF04542"/>
    </source>
</evidence>
<accession>A0ABS6G2E7</accession>
<dbReference type="InterPro" id="IPR014284">
    <property type="entry name" value="RNA_pol_sigma-70_dom"/>
</dbReference>
<gene>
    <name evidence="6" type="ORF">KQI88_09470</name>
</gene>
<proteinExistence type="predicted"/>
<evidence type="ECO:0000256" key="1">
    <source>
        <dbReference type="ARBA" id="ARBA00023015"/>
    </source>
</evidence>
<dbReference type="Proteomes" id="UP000779508">
    <property type="component" value="Unassembled WGS sequence"/>
</dbReference>
<dbReference type="NCBIfam" id="TIGR02937">
    <property type="entry name" value="sigma70-ECF"/>
    <property type="match status" value="1"/>
</dbReference>
<reference evidence="6 7" key="1">
    <citation type="submission" date="2021-06" db="EMBL/GenBank/DDBJ databases">
        <authorList>
            <person name="Sun Q."/>
            <person name="Li D."/>
        </authorList>
    </citation>
    <scope>NUCLEOTIDE SEQUENCE [LARGE SCALE GENOMIC DNA]</scope>
    <source>
        <strain evidence="6 7">MSJ-5</strain>
    </source>
</reference>
<dbReference type="Pfam" id="PF04542">
    <property type="entry name" value="Sigma70_r2"/>
    <property type="match status" value="1"/>
</dbReference>
<keyword evidence="4" id="KW-0804">Transcription</keyword>
<feature type="domain" description="RNA polymerase sigma-70 region 2" evidence="5">
    <location>
        <begin position="24"/>
        <end position="91"/>
    </location>
</feature>
<name>A0ABS6G2E7_9FIRM</name>
<protein>
    <submittedName>
        <fullName evidence="6">Sigma-70 family RNA polymerase sigma factor</fullName>
    </submittedName>
</protein>
<sequence>MYIEFDKKVGAALKGDSIAKEWIIDRLKPLVVSYSKKYGGQTGWDEELYQEGAWQILEALNVFDISKGVPFLGFVTIRLKHHYQNRRRKEKITISLDQFVGEDEGTSLLDLLVDEKVSIESDYLKEEEYKALIRAINKLDAKERGIIEDYYLKGYMLKDIAEARKVHYVTVAKDKAKALEKLKNIL</sequence>
<organism evidence="6 7">
    <name type="scientific">Alkaliphilus flagellatus</name>
    <dbReference type="NCBI Taxonomy" id="2841507"/>
    <lineage>
        <taxon>Bacteria</taxon>
        <taxon>Bacillati</taxon>
        <taxon>Bacillota</taxon>
        <taxon>Clostridia</taxon>
        <taxon>Peptostreptococcales</taxon>
        <taxon>Natronincolaceae</taxon>
        <taxon>Alkaliphilus</taxon>
    </lineage>
</organism>
<evidence type="ECO:0000256" key="2">
    <source>
        <dbReference type="ARBA" id="ARBA00023082"/>
    </source>
</evidence>
<comment type="caution">
    <text evidence="6">The sequence shown here is derived from an EMBL/GenBank/DDBJ whole genome shotgun (WGS) entry which is preliminary data.</text>
</comment>